<dbReference type="GO" id="GO:0003755">
    <property type="term" value="F:peptidyl-prolyl cis-trans isomerase activity"/>
    <property type="evidence" value="ECO:0007669"/>
    <property type="project" value="UniProtKB-KW"/>
</dbReference>
<reference evidence="7" key="1">
    <citation type="submission" date="2020-09" db="EMBL/GenBank/DDBJ databases">
        <title>A novel bacterium of genus Paenibacillus, isolated from South China Sea.</title>
        <authorList>
            <person name="Huang H."/>
            <person name="Mo K."/>
            <person name="Hu Y."/>
        </authorList>
    </citation>
    <scope>NUCLEOTIDE SEQUENCE</scope>
    <source>
        <strain evidence="7">IB182493</strain>
    </source>
</reference>
<dbReference type="RefSeq" id="WP_190860326.1">
    <property type="nucleotide sequence ID" value="NZ_JACXIY010000012.1"/>
</dbReference>
<comment type="catalytic activity">
    <reaction evidence="1">
        <text>[protein]-peptidylproline (omega=180) = [protein]-peptidylproline (omega=0)</text>
        <dbReference type="Rhea" id="RHEA:16237"/>
        <dbReference type="Rhea" id="RHEA-COMP:10747"/>
        <dbReference type="Rhea" id="RHEA-COMP:10748"/>
        <dbReference type="ChEBI" id="CHEBI:83833"/>
        <dbReference type="ChEBI" id="CHEBI:83834"/>
        <dbReference type="EC" id="5.2.1.8"/>
    </reaction>
</comment>
<feature type="compositionally biased region" description="Basic and acidic residues" evidence="6">
    <location>
        <begin position="238"/>
        <end position="255"/>
    </location>
</feature>
<dbReference type="Proteomes" id="UP000632125">
    <property type="component" value="Unassembled WGS sequence"/>
</dbReference>
<dbReference type="Gene3D" id="3.10.50.40">
    <property type="match status" value="1"/>
</dbReference>
<name>A0A927CNC8_9BACL</name>
<evidence type="ECO:0000256" key="6">
    <source>
        <dbReference type="SAM" id="MobiDB-lite"/>
    </source>
</evidence>
<sequence>MRLKKQWTAAVWLSAAILVAVGGAIAYSASARSGSGGAPVAEVNGSPVAAQEFAKELERQRAAVIDYFQRERGAAYEAGFWTADYGGENPEEKAKDMALRQLVRVKVELELTRRHGLVQGTTYADLLAAMDNENKRRREAVEANRPVYGPVRLDESSFLPYYLSNLRNGLKEALAEGELRATDEELERHYELVKDRLFAGEERIGFRKLSVPYRMHDDRDDADERSRQSAKALLDSARRLLESGRSPEEAARELDAGGEAGGIRYSEEELNEGTAGTYFKSQPALYAALSGGLKAGQVSEPFDEAVQGEYVLIQITEREETGHAGFEEKERAVRDSYMDAAYNAYLERLVRDAEVIVHTDELDKIAIR</sequence>
<dbReference type="EC" id="5.2.1.8" evidence="2"/>
<dbReference type="PANTHER" id="PTHR47245">
    <property type="entry name" value="PEPTIDYLPROLYL ISOMERASE"/>
    <property type="match status" value="1"/>
</dbReference>
<dbReference type="PANTHER" id="PTHR47245:SF1">
    <property type="entry name" value="FOLDASE PROTEIN PRSA"/>
    <property type="match status" value="1"/>
</dbReference>
<dbReference type="EMBL" id="JACXIY010000012">
    <property type="protein sequence ID" value="MBD2868765.1"/>
    <property type="molecule type" value="Genomic_DNA"/>
</dbReference>
<evidence type="ECO:0000256" key="1">
    <source>
        <dbReference type="ARBA" id="ARBA00000971"/>
    </source>
</evidence>
<keyword evidence="3" id="KW-0732">Signal</keyword>
<keyword evidence="5 7" id="KW-0413">Isomerase</keyword>
<dbReference type="InterPro" id="IPR046357">
    <property type="entry name" value="PPIase_dom_sf"/>
</dbReference>
<dbReference type="Pfam" id="PF13624">
    <property type="entry name" value="SurA_N_3"/>
    <property type="match status" value="1"/>
</dbReference>
<organism evidence="7 8">
    <name type="scientific">Paenibacillus arenilitoris</name>
    <dbReference type="NCBI Taxonomy" id="2772299"/>
    <lineage>
        <taxon>Bacteria</taxon>
        <taxon>Bacillati</taxon>
        <taxon>Bacillota</taxon>
        <taxon>Bacilli</taxon>
        <taxon>Bacillales</taxon>
        <taxon>Paenibacillaceae</taxon>
        <taxon>Paenibacillus</taxon>
    </lineage>
</organism>
<accession>A0A927CNC8</accession>
<keyword evidence="8" id="KW-1185">Reference proteome</keyword>
<evidence type="ECO:0000256" key="3">
    <source>
        <dbReference type="ARBA" id="ARBA00022729"/>
    </source>
</evidence>
<evidence type="ECO:0000313" key="7">
    <source>
        <dbReference type="EMBL" id="MBD2868765.1"/>
    </source>
</evidence>
<evidence type="ECO:0000256" key="2">
    <source>
        <dbReference type="ARBA" id="ARBA00013194"/>
    </source>
</evidence>
<protein>
    <recommendedName>
        <fullName evidence="2">peptidylprolyl isomerase</fullName>
        <ecNumber evidence="2">5.2.1.8</ecNumber>
    </recommendedName>
</protein>
<dbReference type="AlphaFoldDB" id="A0A927CNC8"/>
<dbReference type="InterPro" id="IPR050245">
    <property type="entry name" value="PrsA_foldase"/>
</dbReference>
<evidence type="ECO:0000313" key="8">
    <source>
        <dbReference type="Proteomes" id="UP000632125"/>
    </source>
</evidence>
<evidence type="ECO:0000256" key="4">
    <source>
        <dbReference type="ARBA" id="ARBA00023110"/>
    </source>
</evidence>
<gene>
    <name evidence="7" type="ORF">IDH41_09255</name>
</gene>
<comment type="caution">
    <text evidence="7">The sequence shown here is derived from an EMBL/GenBank/DDBJ whole genome shotgun (WGS) entry which is preliminary data.</text>
</comment>
<evidence type="ECO:0000256" key="5">
    <source>
        <dbReference type="ARBA" id="ARBA00023235"/>
    </source>
</evidence>
<feature type="region of interest" description="Disordered" evidence="6">
    <location>
        <begin position="238"/>
        <end position="264"/>
    </location>
</feature>
<proteinExistence type="predicted"/>
<keyword evidence="4" id="KW-0697">Rotamase</keyword>